<evidence type="ECO:0000313" key="14">
    <source>
        <dbReference type="EMBL" id="PIV14181.1"/>
    </source>
</evidence>
<organism evidence="14 15">
    <name type="scientific">bacterium (Candidatus Gribaldobacteria) CG03_land_8_20_14_0_80_36_40</name>
    <dbReference type="NCBI Taxonomy" id="2014271"/>
    <lineage>
        <taxon>Bacteria</taxon>
        <taxon>Candidatus Gribaldobacteria</taxon>
    </lineage>
</organism>
<evidence type="ECO:0000256" key="11">
    <source>
        <dbReference type="PROSITE-ProRule" id="PRU00546"/>
    </source>
</evidence>
<keyword evidence="5 11" id="KW-0863">Zinc-finger</keyword>
<dbReference type="GO" id="GO:0005737">
    <property type="term" value="C:cytoplasm"/>
    <property type="evidence" value="ECO:0007669"/>
    <property type="project" value="TreeGrafter"/>
</dbReference>
<keyword evidence="4" id="KW-0677">Repeat</keyword>
<keyword evidence="8" id="KW-0143">Chaperone</keyword>
<dbReference type="InterPro" id="IPR012724">
    <property type="entry name" value="DnaJ"/>
</dbReference>
<dbReference type="GO" id="GO:0009408">
    <property type="term" value="P:response to heat"/>
    <property type="evidence" value="ECO:0007669"/>
    <property type="project" value="InterPro"/>
</dbReference>
<dbReference type="HAMAP" id="MF_01152">
    <property type="entry name" value="DnaJ"/>
    <property type="match status" value="1"/>
</dbReference>
<evidence type="ECO:0000313" key="15">
    <source>
        <dbReference type="Proteomes" id="UP000228816"/>
    </source>
</evidence>
<evidence type="ECO:0000259" key="12">
    <source>
        <dbReference type="PROSITE" id="PS50076"/>
    </source>
</evidence>
<reference evidence="15" key="1">
    <citation type="submission" date="2017-09" db="EMBL/GenBank/DDBJ databases">
        <title>Depth-based differentiation of microbial function through sediment-hosted aquifers and enrichment of novel symbionts in the deep terrestrial subsurface.</title>
        <authorList>
            <person name="Probst A.J."/>
            <person name="Ladd B."/>
            <person name="Jarett J.K."/>
            <person name="Geller-Mcgrath D.E."/>
            <person name="Sieber C.M.K."/>
            <person name="Emerson J.B."/>
            <person name="Anantharaman K."/>
            <person name="Thomas B.C."/>
            <person name="Malmstrom R."/>
            <person name="Stieglmeier M."/>
            <person name="Klingl A."/>
            <person name="Woyke T."/>
            <person name="Ryan C.M."/>
            <person name="Banfield J.F."/>
        </authorList>
    </citation>
    <scope>NUCLEOTIDE SEQUENCE [LARGE SCALE GENOMIC DNA]</scope>
</reference>
<dbReference type="GO" id="GO:0042026">
    <property type="term" value="P:protein refolding"/>
    <property type="evidence" value="ECO:0007669"/>
    <property type="project" value="TreeGrafter"/>
</dbReference>
<name>A0A2M7BZL5_9BACT</name>
<dbReference type="AlphaFoldDB" id="A0A2M7BZL5"/>
<evidence type="ECO:0000256" key="10">
    <source>
        <dbReference type="ARBA" id="ARBA00067609"/>
    </source>
</evidence>
<dbReference type="EMBL" id="PEUS01000011">
    <property type="protein sequence ID" value="PIV14181.1"/>
    <property type="molecule type" value="Genomic_DNA"/>
</dbReference>
<dbReference type="Proteomes" id="UP000228816">
    <property type="component" value="Unassembled WGS sequence"/>
</dbReference>
<dbReference type="GO" id="GO:0005524">
    <property type="term" value="F:ATP binding"/>
    <property type="evidence" value="ECO:0007669"/>
    <property type="project" value="InterPro"/>
</dbReference>
<protein>
    <recommendedName>
        <fullName evidence="10">Chaperone protein DnaJ</fullName>
    </recommendedName>
</protein>
<keyword evidence="1" id="KW-0963">Cytoplasm</keyword>
<feature type="domain" description="CR-type" evidence="13">
    <location>
        <begin position="137"/>
        <end position="219"/>
    </location>
</feature>
<dbReference type="SMART" id="SM00271">
    <property type="entry name" value="DnaJ"/>
    <property type="match status" value="1"/>
</dbReference>
<dbReference type="InterPro" id="IPR001305">
    <property type="entry name" value="HSP_DnaJ_Cys-rich_dom"/>
</dbReference>
<dbReference type="InterPro" id="IPR002939">
    <property type="entry name" value="DnaJ_C"/>
</dbReference>
<dbReference type="Pfam" id="PF01556">
    <property type="entry name" value="DnaJ_C"/>
    <property type="match status" value="1"/>
</dbReference>
<gene>
    <name evidence="14" type="primary">dnaJ</name>
    <name evidence="14" type="ORF">COS44_00390</name>
</gene>
<accession>A0A2M7BZL5</accession>
<evidence type="ECO:0000256" key="2">
    <source>
        <dbReference type="ARBA" id="ARBA00022705"/>
    </source>
</evidence>
<comment type="similarity">
    <text evidence="9">Belongs to the DnaJ family.</text>
</comment>
<evidence type="ECO:0000256" key="1">
    <source>
        <dbReference type="ARBA" id="ARBA00022490"/>
    </source>
</evidence>
<dbReference type="SUPFAM" id="SSF46565">
    <property type="entry name" value="Chaperone J-domain"/>
    <property type="match status" value="1"/>
</dbReference>
<dbReference type="PROSITE" id="PS00636">
    <property type="entry name" value="DNAJ_1"/>
    <property type="match status" value="1"/>
</dbReference>
<dbReference type="Gene3D" id="2.10.230.10">
    <property type="entry name" value="Heat shock protein DnaJ, cysteine-rich domain"/>
    <property type="match status" value="1"/>
</dbReference>
<dbReference type="Pfam" id="PF00684">
    <property type="entry name" value="DnaJ_CXXCXGXG"/>
    <property type="match status" value="1"/>
</dbReference>
<dbReference type="Gene3D" id="1.10.287.110">
    <property type="entry name" value="DnaJ domain"/>
    <property type="match status" value="1"/>
</dbReference>
<dbReference type="Gene3D" id="2.60.260.20">
    <property type="entry name" value="Urease metallochaperone UreE, N-terminal domain"/>
    <property type="match status" value="2"/>
</dbReference>
<keyword evidence="3 11" id="KW-0479">Metal-binding</keyword>
<keyword evidence="7" id="KW-0346">Stress response</keyword>
<keyword evidence="2" id="KW-0235">DNA replication</keyword>
<proteinExistence type="inferred from homology"/>
<dbReference type="PROSITE" id="PS50076">
    <property type="entry name" value="DNAJ_2"/>
    <property type="match status" value="1"/>
</dbReference>
<dbReference type="NCBIfam" id="TIGR02349">
    <property type="entry name" value="DnaJ_bact"/>
    <property type="match status" value="1"/>
</dbReference>
<dbReference type="GO" id="GO:0008270">
    <property type="term" value="F:zinc ion binding"/>
    <property type="evidence" value="ECO:0007669"/>
    <property type="project" value="UniProtKB-KW"/>
</dbReference>
<evidence type="ECO:0000256" key="4">
    <source>
        <dbReference type="ARBA" id="ARBA00022737"/>
    </source>
</evidence>
<dbReference type="PANTHER" id="PTHR43096:SF48">
    <property type="entry name" value="CHAPERONE PROTEIN DNAJ"/>
    <property type="match status" value="1"/>
</dbReference>
<feature type="domain" description="J" evidence="12">
    <location>
        <begin position="3"/>
        <end position="64"/>
    </location>
</feature>
<dbReference type="FunFam" id="2.60.260.20:FF:000005">
    <property type="entry name" value="Chaperone protein dnaJ 1, mitochondrial"/>
    <property type="match status" value="1"/>
</dbReference>
<evidence type="ECO:0000256" key="6">
    <source>
        <dbReference type="ARBA" id="ARBA00022833"/>
    </source>
</evidence>
<dbReference type="GO" id="GO:0051082">
    <property type="term" value="F:unfolded protein binding"/>
    <property type="evidence" value="ECO:0007669"/>
    <property type="project" value="InterPro"/>
</dbReference>
<evidence type="ECO:0000256" key="9">
    <source>
        <dbReference type="ARBA" id="ARBA00061004"/>
    </source>
</evidence>
<dbReference type="CDD" id="cd06257">
    <property type="entry name" value="DnaJ"/>
    <property type="match status" value="1"/>
</dbReference>
<dbReference type="InterPro" id="IPR008971">
    <property type="entry name" value="HSP40/DnaJ_pept-bd"/>
</dbReference>
<feature type="zinc finger region" description="CR-type" evidence="11">
    <location>
        <begin position="137"/>
        <end position="219"/>
    </location>
</feature>
<evidence type="ECO:0000256" key="8">
    <source>
        <dbReference type="ARBA" id="ARBA00023186"/>
    </source>
</evidence>
<dbReference type="InterPro" id="IPR001623">
    <property type="entry name" value="DnaJ_domain"/>
</dbReference>
<dbReference type="CDD" id="cd10719">
    <property type="entry name" value="DnaJ_zf"/>
    <property type="match status" value="1"/>
</dbReference>
<dbReference type="SUPFAM" id="SSF57938">
    <property type="entry name" value="DnaJ/Hsp40 cysteine-rich domain"/>
    <property type="match status" value="1"/>
</dbReference>
<dbReference type="PROSITE" id="PS51188">
    <property type="entry name" value="ZF_CR"/>
    <property type="match status" value="1"/>
</dbReference>
<evidence type="ECO:0000256" key="7">
    <source>
        <dbReference type="ARBA" id="ARBA00023016"/>
    </source>
</evidence>
<keyword evidence="6 11" id="KW-0862">Zinc</keyword>
<evidence type="ECO:0000259" key="13">
    <source>
        <dbReference type="PROSITE" id="PS51188"/>
    </source>
</evidence>
<evidence type="ECO:0000256" key="5">
    <source>
        <dbReference type="ARBA" id="ARBA00022771"/>
    </source>
</evidence>
<dbReference type="FunFam" id="2.10.230.10:FF:000002">
    <property type="entry name" value="Molecular chaperone DnaJ"/>
    <property type="match status" value="1"/>
</dbReference>
<dbReference type="PANTHER" id="PTHR43096">
    <property type="entry name" value="DNAJ HOMOLOG 1, MITOCHONDRIAL-RELATED"/>
    <property type="match status" value="1"/>
</dbReference>
<dbReference type="PRINTS" id="PR00625">
    <property type="entry name" value="JDOMAIN"/>
</dbReference>
<feature type="non-terminal residue" evidence="14">
    <location>
        <position position="354"/>
    </location>
</feature>
<dbReference type="CDD" id="cd10747">
    <property type="entry name" value="DnaJ_C"/>
    <property type="match status" value="1"/>
</dbReference>
<dbReference type="GO" id="GO:0006260">
    <property type="term" value="P:DNA replication"/>
    <property type="evidence" value="ECO:0007669"/>
    <property type="project" value="UniProtKB-KW"/>
</dbReference>
<evidence type="ECO:0000256" key="3">
    <source>
        <dbReference type="ARBA" id="ARBA00022723"/>
    </source>
</evidence>
<dbReference type="InterPro" id="IPR036410">
    <property type="entry name" value="HSP_DnaJ_Cys-rich_dom_sf"/>
</dbReference>
<dbReference type="NCBIfam" id="NF008035">
    <property type="entry name" value="PRK10767.1"/>
    <property type="match status" value="1"/>
</dbReference>
<dbReference type="SUPFAM" id="SSF49493">
    <property type="entry name" value="HSP40/DnaJ peptide-binding domain"/>
    <property type="match status" value="2"/>
</dbReference>
<sequence length="354" mass="40001">MKDYYNILGISKDASQSEIKKAYYKLAHKYHPDKGGDEKKFKEINEAYQVLSNKEKKNQYDRFGRVFEEADSRGGFDFGFGFNPFEAGPEEGSFGSLNLEDLFEEFFGSGRRRKRKTNRGRDIEVDIEMNLEDTLKGIKKTISLRKLISCSRCQGTGTEPGTKLKECFTCRGRGEVQQIKKTFFGSFTTYVICPECRGEGKIPEKSCNVCQGEGRISGEEKIEVFIPAGIDSNQIIEIKGKGEAGRRTEKPGDLYIRVFVRPHSVFQRKGDNLFLEIPISFSDACLGGEVEVITLERKKISLKIPQGTESGKVLRISGRGIPHFSGLGRGDLYIKLNIRTPKKLSKKQKELLEK</sequence>
<dbReference type="InterPro" id="IPR036869">
    <property type="entry name" value="J_dom_sf"/>
</dbReference>
<dbReference type="Pfam" id="PF00226">
    <property type="entry name" value="DnaJ"/>
    <property type="match status" value="1"/>
</dbReference>
<comment type="caution">
    <text evidence="14">The sequence shown here is derived from an EMBL/GenBank/DDBJ whole genome shotgun (WGS) entry which is preliminary data.</text>
</comment>
<dbReference type="GO" id="GO:0031072">
    <property type="term" value="F:heat shock protein binding"/>
    <property type="evidence" value="ECO:0007669"/>
    <property type="project" value="InterPro"/>
</dbReference>
<dbReference type="InterPro" id="IPR018253">
    <property type="entry name" value="DnaJ_domain_CS"/>
</dbReference>